<keyword evidence="4 5" id="KW-0472">Membrane</keyword>
<dbReference type="Pfam" id="PF00001">
    <property type="entry name" value="7tm_1"/>
    <property type="match status" value="1"/>
</dbReference>
<dbReference type="PANTHER" id="PTHR45698:SF1">
    <property type="entry name" value="TRACE AMINE-ASSOCIATED RECEPTOR 13C-LIKE"/>
    <property type="match status" value="1"/>
</dbReference>
<dbReference type="Proteomes" id="UP000192578">
    <property type="component" value="Unassembled WGS sequence"/>
</dbReference>
<keyword evidence="2 5" id="KW-0812">Transmembrane</keyword>
<dbReference type="Gene3D" id="1.20.1070.10">
    <property type="entry name" value="Rhodopsin 7-helix transmembrane proteins"/>
    <property type="match status" value="1"/>
</dbReference>
<dbReference type="EMBL" id="MTYJ01000034">
    <property type="protein sequence ID" value="OQV19970.1"/>
    <property type="molecule type" value="Genomic_DNA"/>
</dbReference>
<feature type="transmembrane region" description="Helical" evidence="5">
    <location>
        <begin position="68"/>
        <end position="95"/>
    </location>
</feature>
<dbReference type="PROSITE" id="PS00237">
    <property type="entry name" value="G_PROTEIN_RECEP_F1_1"/>
    <property type="match status" value="1"/>
</dbReference>
<dbReference type="CDD" id="cd00637">
    <property type="entry name" value="7tm_classA_rhodopsin-like"/>
    <property type="match status" value="1"/>
</dbReference>
<evidence type="ECO:0000259" key="6">
    <source>
        <dbReference type="PROSITE" id="PS50262"/>
    </source>
</evidence>
<feature type="transmembrane region" description="Helical" evidence="5">
    <location>
        <begin position="6"/>
        <end position="28"/>
    </location>
</feature>
<sequence>MEAQLPTLSIGTAITSTQLFNLLIFTLWRNKEPYILLHIALAVASLLGGVSMIMSLPLRYVTHTPVHVFLNLLLVIVLVNYAKCAAILANVAISVDRWLSVEFPVRYRTDITRRKALWAGIVTAFGGALLLDVPGLILFWQNMNFGRCTGLRTFYGQGVLFTVWEAVKGPIFFPLLFLSQLRILMIAMRLKLQRHLQRRRVAKEVLPPGNASAPTVARIVWSSVWGSMAVVICTLIAHVPNYFLANIPNSASAAVRRFAVYLTLVQHCVSPVIYLLFWPLYRKAVMRLLGRVRAVMPLHTPGWCQPRKNRGSSLIGT</sequence>
<evidence type="ECO:0000313" key="8">
    <source>
        <dbReference type="Proteomes" id="UP000192578"/>
    </source>
</evidence>
<evidence type="ECO:0000313" key="7">
    <source>
        <dbReference type="EMBL" id="OQV19970.1"/>
    </source>
</evidence>
<reference evidence="8" key="1">
    <citation type="submission" date="2017-01" db="EMBL/GenBank/DDBJ databases">
        <title>Comparative genomics of anhydrobiosis in the tardigrade Hypsibius dujardini.</title>
        <authorList>
            <person name="Yoshida Y."/>
            <person name="Koutsovoulos G."/>
            <person name="Laetsch D."/>
            <person name="Stevens L."/>
            <person name="Kumar S."/>
            <person name="Horikawa D."/>
            <person name="Ishino K."/>
            <person name="Komine S."/>
            <person name="Tomita M."/>
            <person name="Blaxter M."/>
            <person name="Arakawa K."/>
        </authorList>
    </citation>
    <scope>NUCLEOTIDE SEQUENCE [LARGE SCALE GENOMIC DNA]</scope>
    <source>
        <strain evidence="8">Z151</strain>
    </source>
</reference>
<comment type="subcellular location">
    <subcellularLocation>
        <location evidence="1">Membrane</location>
    </subcellularLocation>
</comment>
<evidence type="ECO:0000256" key="1">
    <source>
        <dbReference type="ARBA" id="ARBA00004370"/>
    </source>
</evidence>
<evidence type="ECO:0000256" key="2">
    <source>
        <dbReference type="ARBA" id="ARBA00022692"/>
    </source>
</evidence>
<evidence type="ECO:0000256" key="5">
    <source>
        <dbReference type="SAM" id="Phobius"/>
    </source>
</evidence>
<feature type="transmembrane region" description="Helical" evidence="5">
    <location>
        <begin position="116"/>
        <end position="140"/>
    </location>
</feature>
<dbReference type="OrthoDB" id="10042731at2759"/>
<evidence type="ECO:0000256" key="4">
    <source>
        <dbReference type="ARBA" id="ARBA00023136"/>
    </source>
</evidence>
<name>A0A1W0WXN9_HYPEX</name>
<feature type="domain" description="G-protein coupled receptors family 1 profile" evidence="6">
    <location>
        <begin position="17"/>
        <end position="274"/>
    </location>
</feature>
<keyword evidence="8" id="KW-1185">Reference proteome</keyword>
<protein>
    <recommendedName>
        <fullName evidence="6">G-protein coupled receptors family 1 profile domain-containing protein</fullName>
    </recommendedName>
</protein>
<dbReference type="GO" id="GO:0004930">
    <property type="term" value="F:G protein-coupled receptor activity"/>
    <property type="evidence" value="ECO:0007669"/>
    <property type="project" value="InterPro"/>
</dbReference>
<organism evidence="7 8">
    <name type="scientific">Hypsibius exemplaris</name>
    <name type="common">Freshwater tardigrade</name>
    <dbReference type="NCBI Taxonomy" id="2072580"/>
    <lineage>
        <taxon>Eukaryota</taxon>
        <taxon>Metazoa</taxon>
        <taxon>Ecdysozoa</taxon>
        <taxon>Tardigrada</taxon>
        <taxon>Eutardigrada</taxon>
        <taxon>Parachela</taxon>
        <taxon>Hypsibioidea</taxon>
        <taxon>Hypsibiidae</taxon>
        <taxon>Hypsibius</taxon>
    </lineage>
</organism>
<dbReference type="PROSITE" id="PS50262">
    <property type="entry name" value="G_PROTEIN_RECEP_F1_2"/>
    <property type="match status" value="1"/>
</dbReference>
<dbReference type="GO" id="GO:0016020">
    <property type="term" value="C:membrane"/>
    <property type="evidence" value="ECO:0007669"/>
    <property type="project" value="UniProtKB-SubCell"/>
</dbReference>
<dbReference type="InterPro" id="IPR017452">
    <property type="entry name" value="GPCR_Rhodpsn_7TM"/>
</dbReference>
<dbReference type="AlphaFoldDB" id="A0A1W0WXN9"/>
<gene>
    <name evidence="7" type="ORF">BV898_05975</name>
</gene>
<feature type="transmembrane region" description="Helical" evidence="5">
    <location>
        <begin position="35"/>
        <end position="56"/>
    </location>
</feature>
<feature type="transmembrane region" description="Helical" evidence="5">
    <location>
        <begin position="258"/>
        <end position="281"/>
    </location>
</feature>
<comment type="caution">
    <text evidence="7">The sequence shown here is derived from an EMBL/GenBank/DDBJ whole genome shotgun (WGS) entry which is preliminary data.</text>
</comment>
<dbReference type="PANTHER" id="PTHR45698">
    <property type="entry name" value="TRACE AMINE-ASSOCIATED RECEPTOR 19N-RELATED"/>
    <property type="match status" value="1"/>
</dbReference>
<keyword evidence="3 5" id="KW-1133">Transmembrane helix</keyword>
<accession>A0A1W0WXN9</accession>
<evidence type="ECO:0000256" key="3">
    <source>
        <dbReference type="ARBA" id="ARBA00022989"/>
    </source>
</evidence>
<feature type="transmembrane region" description="Helical" evidence="5">
    <location>
        <begin position="219"/>
        <end position="238"/>
    </location>
</feature>
<dbReference type="InterPro" id="IPR000276">
    <property type="entry name" value="GPCR_Rhodpsn"/>
</dbReference>
<proteinExistence type="predicted"/>
<dbReference type="SUPFAM" id="SSF81321">
    <property type="entry name" value="Family A G protein-coupled receptor-like"/>
    <property type="match status" value="1"/>
</dbReference>